<keyword evidence="2" id="KW-0812">Transmembrane</keyword>
<comment type="caution">
    <text evidence="3">The sequence shown here is derived from an EMBL/GenBank/DDBJ whole genome shotgun (WGS) entry which is preliminary data.</text>
</comment>
<accession>A0ABQ4CDV5</accession>
<keyword evidence="2" id="KW-1133">Transmembrane helix</keyword>
<feature type="transmembrane region" description="Helical" evidence="2">
    <location>
        <begin position="32"/>
        <end position="53"/>
    </location>
</feature>
<gene>
    <name evidence="3" type="ORF">Air01nite_67360</name>
</gene>
<reference evidence="3 4" key="1">
    <citation type="submission" date="2021-01" db="EMBL/GenBank/DDBJ databases">
        <title>Whole genome shotgun sequence of Asanoa iriomotensis NBRC 100142.</title>
        <authorList>
            <person name="Komaki H."/>
            <person name="Tamura T."/>
        </authorList>
    </citation>
    <scope>NUCLEOTIDE SEQUENCE [LARGE SCALE GENOMIC DNA]</scope>
    <source>
        <strain evidence="3 4">NBRC 100142</strain>
    </source>
</reference>
<protein>
    <submittedName>
        <fullName evidence="3">Membrane protein</fullName>
    </submittedName>
</protein>
<organism evidence="3 4">
    <name type="scientific">Asanoa iriomotensis</name>
    <dbReference type="NCBI Taxonomy" id="234613"/>
    <lineage>
        <taxon>Bacteria</taxon>
        <taxon>Bacillati</taxon>
        <taxon>Actinomycetota</taxon>
        <taxon>Actinomycetes</taxon>
        <taxon>Micromonosporales</taxon>
        <taxon>Micromonosporaceae</taxon>
        <taxon>Asanoa</taxon>
    </lineage>
</organism>
<name>A0ABQ4CDV5_9ACTN</name>
<evidence type="ECO:0000256" key="2">
    <source>
        <dbReference type="SAM" id="Phobius"/>
    </source>
</evidence>
<feature type="region of interest" description="Disordered" evidence="1">
    <location>
        <begin position="1"/>
        <end position="26"/>
    </location>
</feature>
<dbReference type="InterPro" id="IPR025443">
    <property type="entry name" value="DUF4307"/>
</dbReference>
<keyword evidence="4" id="KW-1185">Reference proteome</keyword>
<sequence>MTETPTTTTSTAPVFPPGRYGRRREPQRRRPWLVAGLAVVTLVIGTLVAVRLYKNYGDPAYDAQVVTFHDISDDGLTLVFRVSIPEGGQASCVLRARSRDGAEVGHQEILVSDQPGSGTTTATQRLVTSAKPFVGEVLRCVPAK</sequence>
<feature type="compositionally biased region" description="Low complexity" evidence="1">
    <location>
        <begin position="1"/>
        <end position="19"/>
    </location>
</feature>
<dbReference type="EMBL" id="BONC01000072">
    <property type="protein sequence ID" value="GIF60641.1"/>
    <property type="molecule type" value="Genomic_DNA"/>
</dbReference>
<dbReference type="RefSeq" id="WP_203707455.1">
    <property type="nucleotide sequence ID" value="NZ_BAAALU010000011.1"/>
</dbReference>
<dbReference type="Pfam" id="PF14155">
    <property type="entry name" value="DUF4307"/>
    <property type="match status" value="1"/>
</dbReference>
<evidence type="ECO:0000313" key="3">
    <source>
        <dbReference type="EMBL" id="GIF60641.1"/>
    </source>
</evidence>
<dbReference type="Proteomes" id="UP000624325">
    <property type="component" value="Unassembled WGS sequence"/>
</dbReference>
<evidence type="ECO:0000313" key="4">
    <source>
        <dbReference type="Proteomes" id="UP000624325"/>
    </source>
</evidence>
<evidence type="ECO:0000256" key="1">
    <source>
        <dbReference type="SAM" id="MobiDB-lite"/>
    </source>
</evidence>
<keyword evidence="2" id="KW-0472">Membrane</keyword>
<proteinExistence type="predicted"/>